<evidence type="ECO:0000313" key="1">
    <source>
        <dbReference type="EMBL" id="AWR93553.1"/>
    </source>
</evidence>
<dbReference type="Proteomes" id="UP000248044">
    <property type="component" value="Chromosome"/>
</dbReference>
<proteinExistence type="predicted"/>
<dbReference type="RefSeq" id="WP_110269437.1">
    <property type="nucleotide sequence ID" value="NZ_CP029289.2"/>
</dbReference>
<protein>
    <submittedName>
        <fullName evidence="1">Uncharacterized protein</fullName>
    </submittedName>
</protein>
<dbReference type="KEGG" id="abri:DFR85_01925"/>
<dbReference type="GeneID" id="36830875"/>
<evidence type="ECO:0000313" key="2">
    <source>
        <dbReference type="Proteomes" id="UP000248044"/>
    </source>
</evidence>
<dbReference type="AlphaFoldDB" id="A0A2U9IC18"/>
<dbReference type="OrthoDB" id="34756at2157"/>
<keyword evidence="2" id="KW-1185">Reference proteome</keyword>
<reference evidence="1 2" key="1">
    <citation type="submission" date="2018-05" db="EMBL/GenBank/DDBJ databases">
        <title>Complete Genome Sequences of Extremely Thermoacidophilic, Metal-Mobilizing Type-Strain Members of the Archaeal Family Sulfolobaceae: Acidianus brierleyi DSM-1651T, Acidianus sulfidivorans DSM-18786T, Metallosphaera hakonensis DSM-7519T, and Metallosphaera prunae DSM-10039T.</title>
        <authorList>
            <person name="Counts J.A."/>
            <person name="Kelly R.M."/>
        </authorList>
    </citation>
    <scope>NUCLEOTIDE SEQUENCE [LARGE SCALE GENOMIC DNA]</scope>
    <source>
        <strain evidence="1 2">DSM 1651</strain>
    </source>
</reference>
<name>A0A2U9IC18_9CREN</name>
<sequence length="211" mass="24479">MKNRNFIKDLQNVKNKILTRYGIIDIEDIFNKLIEFHKLGFINTGHSTLELITAAFLIKNGFRTTVEYENSGKIMDVYGIKGIDIGIEVETGFVPPNFANSQEEFLRSRTALKIARYSNIAKEFFIAVPSFYIPPVPNMFLKSSFERSEEEIREIMSLIRKYHKSLDVNLSSLKEAKIDGIIVINTTDLRIKIFNQEEFLKLKKLYNDIEK</sequence>
<accession>A0A2U9IC18</accession>
<dbReference type="EMBL" id="CP029289">
    <property type="protein sequence ID" value="AWR93553.1"/>
    <property type="molecule type" value="Genomic_DNA"/>
</dbReference>
<organism evidence="1 2">
    <name type="scientific">Acidianus brierleyi</name>
    <dbReference type="NCBI Taxonomy" id="41673"/>
    <lineage>
        <taxon>Archaea</taxon>
        <taxon>Thermoproteota</taxon>
        <taxon>Thermoprotei</taxon>
        <taxon>Sulfolobales</taxon>
        <taxon>Sulfolobaceae</taxon>
        <taxon>Acidianus</taxon>
    </lineage>
</organism>
<gene>
    <name evidence="1" type="ORF">DFR85_01925</name>
</gene>